<name>A0A949TTT1_9CLOT</name>
<comment type="caution">
    <text evidence="1">The sequence shown here is derived from an EMBL/GenBank/DDBJ whole genome shotgun (WGS) entry which is preliminary data.</text>
</comment>
<accession>A0A949TTT1</accession>
<dbReference type="EMBL" id="JAEEGC010000008">
    <property type="protein sequence ID" value="MBV7271756.1"/>
    <property type="molecule type" value="Genomic_DNA"/>
</dbReference>
<evidence type="ECO:0000313" key="1">
    <source>
        <dbReference type="EMBL" id="MBV7271756.1"/>
    </source>
</evidence>
<gene>
    <name evidence="1" type="ORF">I6U48_02355</name>
</gene>
<dbReference type="Proteomes" id="UP000694308">
    <property type="component" value="Unassembled WGS sequence"/>
</dbReference>
<proteinExistence type="predicted"/>
<dbReference type="AlphaFoldDB" id="A0A949TTT1"/>
<sequence>MKTDSLILVEKGIMDNPKVDAIFGLHNHPDIPAGKIGLKLGGLMAAVDTILEYIFDLPAVLT</sequence>
<reference evidence="1" key="1">
    <citation type="submission" date="2020-12" db="EMBL/GenBank/DDBJ databases">
        <title>Clostridium thailandense sp. nov., a novel acetogenic bacterium isolated from peat land soil in Thailand.</title>
        <authorList>
            <person name="Chaikitkaew S."/>
            <person name="Birkeland N.K."/>
        </authorList>
    </citation>
    <scope>NUCLEOTIDE SEQUENCE</scope>
    <source>
        <strain evidence="1">PL3</strain>
    </source>
</reference>
<evidence type="ECO:0000313" key="2">
    <source>
        <dbReference type="Proteomes" id="UP000694308"/>
    </source>
</evidence>
<organism evidence="1 2">
    <name type="scientific">Clostridium thailandense</name>
    <dbReference type="NCBI Taxonomy" id="2794346"/>
    <lineage>
        <taxon>Bacteria</taxon>
        <taxon>Bacillati</taxon>
        <taxon>Bacillota</taxon>
        <taxon>Clostridia</taxon>
        <taxon>Eubacteriales</taxon>
        <taxon>Clostridiaceae</taxon>
        <taxon>Clostridium</taxon>
    </lineage>
</organism>
<keyword evidence="2" id="KW-1185">Reference proteome</keyword>
<protein>
    <submittedName>
        <fullName evidence="1">Uncharacterized protein</fullName>
    </submittedName>
</protein>
<dbReference type="RefSeq" id="WP_218318795.1">
    <property type="nucleotide sequence ID" value="NZ_JAEEGC010000008.1"/>
</dbReference>